<feature type="compositionally biased region" description="Polar residues" evidence="2">
    <location>
        <begin position="492"/>
        <end position="506"/>
    </location>
</feature>
<dbReference type="GO" id="GO:0003676">
    <property type="term" value="F:nucleic acid binding"/>
    <property type="evidence" value="ECO:0007669"/>
    <property type="project" value="InterPro"/>
</dbReference>
<dbReference type="GO" id="GO:0008270">
    <property type="term" value="F:zinc ion binding"/>
    <property type="evidence" value="ECO:0007669"/>
    <property type="project" value="UniProtKB-KW"/>
</dbReference>
<evidence type="ECO:0000256" key="1">
    <source>
        <dbReference type="PROSITE-ProRule" id="PRU00047"/>
    </source>
</evidence>
<feature type="compositionally biased region" description="Basic residues" evidence="2">
    <location>
        <begin position="547"/>
        <end position="564"/>
    </location>
</feature>
<evidence type="ECO:0000259" key="3">
    <source>
        <dbReference type="PROSITE" id="PS50158"/>
    </source>
</evidence>
<dbReference type="InterPro" id="IPR001878">
    <property type="entry name" value="Znf_CCHC"/>
</dbReference>
<sequence length="629" mass="68156">METAHQAMAVPPHIQSYGLLNAYSGRMQVFSASELIPKKGGMKDFLSSPEKHKKQALTSSEKKQQYFGELFAELEDRFEELKQQLFSRLRETLVDEIELPHEGPIIGDGNKIQCWNCDEPWHKARDCNKPRRKRRGKNKGRRLRERERDGKISQQTGRDLMVSHLANSHGGPGTGSNTSSCGASSPYDGGLPQQVRPGGGMQVEGEAPTLHSVSGEPTLGTGRHQPVTSPHGGGAELEGHDAQAEGAAPALHNVSGEPPPGTERLSGDTPAGTGRVSGEPTPGTGRRQPVTSPHGGGAELEGHDAQAEGLAPALHNISGEPIPGTERHQPTTSLHGGGAELDSQGSCEQGKQFLPLADSEVDSNLPTNPTQDPRRALEMARQLGHVTASRLLAEKLAIATEGRAESAPQHDQPARAAAEVERDALGGGGSSDAGGEDDDLRWCWTQLMMRPQGEETTQVPGCPNDQPEGEDVPQRVEEQQGAARHSLWGGDTETQPVGQQVPTRQPTVGDDRGHPPATEDRGRHPVEEEPGHQPGGADSTMRADKQRTRRKRSSRRPRGRKHKQQPGVEKLQCANDSEWYRQDELLETRLELAQALAKLNQHNIHDEAVAFGPFCRLRVIDTIATQQAY</sequence>
<feature type="compositionally biased region" description="Polar residues" evidence="2">
    <location>
        <begin position="362"/>
        <end position="371"/>
    </location>
</feature>
<accession>A0A7S4DE55</accession>
<keyword evidence="1" id="KW-0479">Metal-binding</keyword>
<keyword evidence="1" id="KW-0862">Zinc</keyword>
<evidence type="ECO:0000256" key="2">
    <source>
        <dbReference type="SAM" id="MobiDB-lite"/>
    </source>
</evidence>
<gene>
    <name evidence="4" type="ORF">HAKA00212_LOCUS22412</name>
</gene>
<evidence type="ECO:0000313" key="4">
    <source>
        <dbReference type="EMBL" id="CAE0644000.1"/>
    </source>
</evidence>
<keyword evidence="1" id="KW-0863">Zinc-finger</keyword>
<feature type="region of interest" description="Disordered" evidence="2">
    <location>
        <begin position="125"/>
        <end position="375"/>
    </location>
</feature>
<proteinExistence type="predicted"/>
<protein>
    <recommendedName>
        <fullName evidence="3">CCHC-type domain-containing protein</fullName>
    </recommendedName>
</protein>
<dbReference type="AlphaFoldDB" id="A0A7S4DE55"/>
<feature type="domain" description="CCHC-type" evidence="3">
    <location>
        <begin position="114"/>
        <end position="127"/>
    </location>
</feature>
<feature type="compositionally biased region" description="Basic residues" evidence="2">
    <location>
        <begin position="130"/>
        <end position="143"/>
    </location>
</feature>
<dbReference type="EMBL" id="HBIU01050597">
    <property type="protein sequence ID" value="CAE0644000.1"/>
    <property type="molecule type" value="Transcribed_RNA"/>
</dbReference>
<reference evidence="4" key="1">
    <citation type="submission" date="2021-01" db="EMBL/GenBank/DDBJ databases">
        <authorList>
            <person name="Corre E."/>
            <person name="Pelletier E."/>
            <person name="Niang G."/>
            <person name="Scheremetjew M."/>
            <person name="Finn R."/>
            <person name="Kale V."/>
            <person name="Holt S."/>
            <person name="Cochrane G."/>
            <person name="Meng A."/>
            <person name="Brown T."/>
            <person name="Cohen L."/>
        </authorList>
    </citation>
    <scope>NUCLEOTIDE SEQUENCE</scope>
    <source>
        <strain evidence="4">CCMP3107</strain>
    </source>
</reference>
<organism evidence="4">
    <name type="scientific">Heterosigma akashiwo</name>
    <name type="common">Chromophytic alga</name>
    <name type="synonym">Heterosigma carterae</name>
    <dbReference type="NCBI Taxonomy" id="2829"/>
    <lineage>
        <taxon>Eukaryota</taxon>
        <taxon>Sar</taxon>
        <taxon>Stramenopiles</taxon>
        <taxon>Ochrophyta</taxon>
        <taxon>Raphidophyceae</taxon>
        <taxon>Chattonellales</taxon>
        <taxon>Chattonellaceae</taxon>
        <taxon>Heterosigma</taxon>
    </lineage>
</organism>
<feature type="region of interest" description="Disordered" evidence="2">
    <location>
        <begin position="401"/>
        <end position="569"/>
    </location>
</feature>
<feature type="compositionally biased region" description="Basic and acidic residues" evidence="2">
    <location>
        <begin position="509"/>
        <end position="531"/>
    </location>
</feature>
<dbReference type="PROSITE" id="PS50158">
    <property type="entry name" value="ZF_CCHC"/>
    <property type="match status" value="1"/>
</dbReference>
<name>A0A7S4DE55_HETAK</name>